<sequence>MIENCFFIIFIFLNKFSIPQ</sequence>
<organismHost>
    <name type="scientific">Bos taurus</name>
    <name type="common">Bovine</name>
    <dbReference type="NCBI Taxonomy" id="9913"/>
</organismHost>
<evidence type="ECO:0000313" key="2">
    <source>
        <dbReference type="Proteomes" id="UP000126894"/>
    </source>
</evidence>
<organismHost>
    <name type="scientific">Apodemus sylvaticus</name>
    <name type="common">European woodmouse</name>
    <dbReference type="NCBI Taxonomy" id="10129"/>
</organismHost>
<organism evidence="1 2">
    <name type="scientific">Cowpox virus</name>
    <name type="common">CPV</name>
    <dbReference type="NCBI Taxonomy" id="10243"/>
    <lineage>
        <taxon>Viruses</taxon>
        <taxon>Varidnaviria</taxon>
        <taxon>Bamfordvirae</taxon>
        <taxon>Nucleocytoviricota</taxon>
        <taxon>Pokkesviricetes</taxon>
        <taxon>Chitovirales</taxon>
        <taxon>Poxviridae</taxon>
        <taxon>Chordopoxvirinae</taxon>
        <taxon>Orthopoxvirus</taxon>
        <taxon>Orthopoxvirus cowpox</taxon>
    </lineage>
</organism>
<organismHost>
    <name type="scientific">Microtus agrestis</name>
    <name type="common">Short-tailed field vole</name>
    <dbReference type="NCBI Taxonomy" id="29092"/>
</organismHost>
<dbReference type="EMBL" id="KC813494">
    <property type="protein sequence ID" value="AGY97887.1"/>
    <property type="molecule type" value="Genomic_DNA"/>
</dbReference>
<organismHost>
    <name type="scientific">Myodes glareolus</name>
    <name type="common">Bank vole</name>
    <name type="synonym">Clethrionomys glareolus</name>
    <dbReference type="NCBI Taxonomy" id="447135"/>
</organismHost>
<organismHost>
    <name type="scientific">Loxodonta africana</name>
    <name type="common">African elephant</name>
    <dbReference type="NCBI Taxonomy" id="9785"/>
</organismHost>
<name>U5TB97_COWPX</name>
<protein>
    <submittedName>
        <fullName evidence="1">CPXV078A protein</fullName>
    </submittedName>
</protein>
<reference evidence="1 2" key="1">
    <citation type="submission" date="2013-03" db="EMBL/GenBank/DDBJ databases">
        <title>Genome-wide comparison of cowpoxviruses reveals a new clade related to Variola virus.</title>
        <authorList>
            <person name="Dabrowski P.W."/>
            <person name="Radonic A."/>
            <person name="Kurth A."/>
            <person name="Nitsche A."/>
        </authorList>
    </citation>
    <scope>NUCLEOTIDE SEQUENCE [LARGE SCALE GENOMIC DNA]</scope>
    <source>
        <strain evidence="1">HumLue09/1</strain>
    </source>
</reference>
<gene>
    <name evidence="1" type="primary">CPXV078A</name>
</gene>
<dbReference type="Proteomes" id="UP000126894">
    <property type="component" value="Segment"/>
</dbReference>
<organismHost>
    <name type="scientific">Felis catus</name>
    <name type="common">Cat</name>
    <name type="synonym">Felis silvestris catus</name>
    <dbReference type="NCBI Taxonomy" id="9685"/>
</organismHost>
<organismHost>
    <name type="scientific">Mus musculus</name>
    <name type="common">Mouse</name>
    <dbReference type="NCBI Taxonomy" id="10090"/>
</organismHost>
<proteinExistence type="predicted"/>
<accession>U5TB97</accession>
<organismHost>
    <name type="scientific">Homo sapiens</name>
    <name type="common">Human</name>
    <dbReference type="NCBI Taxonomy" id="9606"/>
</organismHost>
<evidence type="ECO:0000313" key="1">
    <source>
        <dbReference type="EMBL" id="AGY97887.1"/>
    </source>
</evidence>